<evidence type="ECO:0000256" key="1">
    <source>
        <dbReference type="ARBA" id="ARBA00004162"/>
    </source>
</evidence>
<evidence type="ECO:0000256" key="6">
    <source>
        <dbReference type="ARBA" id="ARBA00022692"/>
    </source>
</evidence>
<keyword evidence="5" id="KW-0808">Transferase</keyword>
<dbReference type="Pfam" id="PF00069">
    <property type="entry name" value="Pkinase"/>
    <property type="match status" value="1"/>
</dbReference>
<dbReference type="PROSITE" id="PS00107">
    <property type="entry name" value="PROTEIN_KINASE_ATP"/>
    <property type="match status" value="1"/>
</dbReference>
<evidence type="ECO:0000256" key="7">
    <source>
        <dbReference type="ARBA" id="ARBA00022741"/>
    </source>
</evidence>
<gene>
    <name evidence="16" type="ORF">P3X46_012200</name>
</gene>
<dbReference type="SUPFAM" id="SSF56112">
    <property type="entry name" value="Protein kinase-like (PK-like)"/>
    <property type="match status" value="2"/>
</dbReference>
<comment type="caution">
    <text evidence="16">The sequence shown here is derived from an EMBL/GenBank/DDBJ whole genome shotgun (WGS) entry which is preliminary data.</text>
</comment>
<organism evidence="16 17">
    <name type="scientific">Hevea brasiliensis</name>
    <name type="common">Para rubber tree</name>
    <name type="synonym">Siphonia brasiliensis</name>
    <dbReference type="NCBI Taxonomy" id="3981"/>
    <lineage>
        <taxon>Eukaryota</taxon>
        <taxon>Viridiplantae</taxon>
        <taxon>Streptophyta</taxon>
        <taxon>Embryophyta</taxon>
        <taxon>Tracheophyta</taxon>
        <taxon>Spermatophyta</taxon>
        <taxon>Magnoliopsida</taxon>
        <taxon>eudicotyledons</taxon>
        <taxon>Gunneridae</taxon>
        <taxon>Pentapetalae</taxon>
        <taxon>rosids</taxon>
        <taxon>fabids</taxon>
        <taxon>Malpighiales</taxon>
        <taxon>Euphorbiaceae</taxon>
        <taxon>Crotonoideae</taxon>
        <taxon>Micrandreae</taxon>
        <taxon>Hevea</taxon>
    </lineage>
</organism>
<dbReference type="PROSITE" id="PS50011">
    <property type="entry name" value="PROTEIN_KINASE_DOM"/>
    <property type="match status" value="2"/>
</dbReference>
<comment type="catalytic activity">
    <reaction evidence="12">
        <text>L-threonyl-[protein] + ATP = O-phospho-L-threonyl-[protein] + ADP + H(+)</text>
        <dbReference type="Rhea" id="RHEA:46608"/>
        <dbReference type="Rhea" id="RHEA-COMP:11060"/>
        <dbReference type="Rhea" id="RHEA-COMP:11605"/>
        <dbReference type="ChEBI" id="CHEBI:15378"/>
        <dbReference type="ChEBI" id="CHEBI:30013"/>
        <dbReference type="ChEBI" id="CHEBI:30616"/>
        <dbReference type="ChEBI" id="CHEBI:61977"/>
        <dbReference type="ChEBI" id="CHEBI:456216"/>
        <dbReference type="EC" id="2.7.11.1"/>
    </reaction>
</comment>
<keyword evidence="8" id="KW-0418">Kinase</keyword>
<evidence type="ECO:0000259" key="15">
    <source>
        <dbReference type="PROSITE" id="PS50011"/>
    </source>
</evidence>
<dbReference type="InterPro" id="IPR001245">
    <property type="entry name" value="Ser-Thr/Tyr_kinase_cat_dom"/>
</dbReference>
<evidence type="ECO:0000256" key="9">
    <source>
        <dbReference type="ARBA" id="ARBA00022840"/>
    </source>
</evidence>
<name>A0ABQ9M9H4_HEVBR</name>
<dbReference type="InterPro" id="IPR008271">
    <property type="entry name" value="Ser/Thr_kinase_AS"/>
</dbReference>
<dbReference type="SMART" id="SM00220">
    <property type="entry name" value="S_TKc"/>
    <property type="match status" value="2"/>
</dbReference>
<keyword evidence="3" id="KW-1003">Cell membrane</keyword>
<evidence type="ECO:0000256" key="12">
    <source>
        <dbReference type="ARBA" id="ARBA00047899"/>
    </source>
</evidence>
<dbReference type="Pfam" id="PF07714">
    <property type="entry name" value="PK_Tyr_Ser-Thr"/>
    <property type="match status" value="1"/>
</dbReference>
<reference evidence="16" key="1">
    <citation type="journal article" date="2023" name="Plant Biotechnol. J.">
        <title>Chromosome-level wild Hevea brasiliensis genome provides new tools for genomic-assisted breeding and valuable loci to elevate rubber yield.</title>
        <authorList>
            <person name="Cheng H."/>
            <person name="Song X."/>
            <person name="Hu Y."/>
            <person name="Wu T."/>
            <person name="Yang Q."/>
            <person name="An Z."/>
            <person name="Feng S."/>
            <person name="Deng Z."/>
            <person name="Wu W."/>
            <person name="Zeng X."/>
            <person name="Tu M."/>
            <person name="Wang X."/>
            <person name="Huang H."/>
        </authorList>
    </citation>
    <scope>NUCLEOTIDE SEQUENCE</scope>
    <source>
        <strain evidence="16">MT/VB/25A 57/8</strain>
    </source>
</reference>
<feature type="domain" description="Protein kinase" evidence="15">
    <location>
        <begin position="350"/>
        <end position="630"/>
    </location>
</feature>
<dbReference type="PROSITE" id="PS00108">
    <property type="entry name" value="PROTEIN_KINASE_ST"/>
    <property type="match status" value="1"/>
</dbReference>
<dbReference type="InterPro" id="IPR000719">
    <property type="entry name" value="Prot_kinase_dom"/>
</dbReference>
<keyword evidence="17" id="KW-1185">Reference proteome</keyword>
<feature type="domain" description="Protein kinase" evidence="15">
    <location>
        <begin position="34"/>
        <end position="306"/>
    </location>
</feature>
<keyword evidence="11" id="KW-0472">Membrane</keyword>
<keyword evidence="9 14" id="KW-0067">ATP-binding</keyword>
<keyword evidence="6" id="KW-0812">Transmembrane</keyword>
<dbReference type="PANTHER" id="PTHR47982">
    <property type="entry name" value="PROLINE-RICH RECEPTOR-LIKE PROTEIN KINASE PERK4"/>
    <property type="match status" value="1"/>
</dbReference>
<dbReference type="Gene3D" id="1.10.510.10">
    <property type="entry name" value="Transferase(Phosphotransferase) domain 1"/>
    <property type="match status" value="2"/>
</dbReference>
<keyword evidence="7 14" id="KW-0547">Nucleotide-binding</keyword>
<evidence type="ECO:0000313" key="17">
    <source>
        <dbReference type="Proteomes" id="UP001174677"/>
    </source>
</evidence>
<evidence type="ECO:0000256" key="3">
    <source>
        <dbReference type="ARBA" id="ARBA00022475"/>
    </source>
</evidence>
<dbReference type="EMBL" id="JARPOI010000007">
    <property type="protein sequence ID" value="KAJ9176941.1"/>
    <property type="molecule type" value="Genomic_DNA"/>
</dbReference>
<evidence type="ECO:0000256" key="10">
    <source>
        <dbReference type="ARBA" id="ARBA00022989"/>
    </source>
</evidence>
<dbReference type="Gene3D" id="3.30.200.20">
    <property type="entry name" value="Phosphorylase Kinase, domain 1"/>
    <property type="match status" value="2"/>
</dbReference>
<dbReference type="Proteomes" id="UP001174677">
    <property type="component" value="Chromosome 7"/>
</dbReference>
<dbReference type="EC" id="2.7.11.1" evidence="2"/>
<dbReference type="InterPro" id="IPR017441">
    <property type="entry name" value="Protein_kinase_ATP_BS"/>
</dbReference>
<proteinExistence type="predicted"/>
<dbReference type="PANTHER" id="PTHR47982:SF40">
    <property type="entry name" value="NON-SPECIFIC SERINE_THREONINE PROTEIN KINASE"/>
    <property type="match status" value="1"/>
</dbReference>
<sequence>MAFCSWGCFGGGGDTRGGLRKYSYKKLSEATKSFTYDNLLGSGGFGDVFKGSLDGKVVAIKKLKYKKDEEPQNKVEEIEYLKKVNHPCLVELIGYCDEGANKLLVLEFVPNGTLRHHLNGKDNKLDWQRRRNIAIQSAYGLQHLHEICKIIHRDIKADNILLTSNFEPKVADFSLAKFLPNIGNVSHITSVLRGTNVYADPEFIEIQRVSEKSDVYSFGVVLLELITGKPPLFGDSDNIVNWAKSRIEEALINKIYTDFVDPILQGDYDDTQMERMIQCAEACVYRPSVSRPNMEQIIAILKNPNLSIETSLHVGGVHIDLQSALDIKNMQTTPPKIFSFEELAESTCSFSNNNLLGVGTVYKGSLINNEIVAIKKLEYLGVELSTSEFQEEMNAISSICYQHIVKLIGYCNEESNRLLVYEFFPYSLRSRLHGKNKVTINWSTRMKIAIGSAKGLAFLHEYCKVIHGNIKVNNILLDESFEPKISDCRLAKENLHPFRSYNSAVDSLKGTLCCLAPEYIKDKQPTDKSDVFSFGIVLLELITGKQAVENKDGVDTNLSIWVAPRLRKALMINNYSNIIDEELKGYNEDEMIRMIYCAASCVYKLANYRPRMSQIVEVLRGNLEVENIWLSIDSTYLCDGAPYTRPYTRN</sequence>
<keyword evidence="10" id="KW-1133">Transmembrane helix</keyword>
<dbReference type="InterPro" id="IPR047117">
    <property type="entry name" value="PERK1-13-like"/>
</dbReference>
<evidence type="ECO:0000256" key="13">
    <source>
        <dbReference type="ARBA" id="ARBA00048679"/>
    </source>
</evidence>
<feature type="binding site" evidence="14">
    <location>
        <position position="62"/>
    </location>
    <ligand>
        <name>ATP</name>
        <dbReference type="ChEBI" id="CHEBI:30616"/>
    </ligand>
</feature>
<comment type="catalytic activity">
    <reaction evidence="13">
        <text>L-seryl-[protein] + ATP = O-phospho-L-seryl-[protein] + ADP + H(+)</text>
        <dbReference type="Rhea" id="RHEA:17989"/>
        <dbReference type="Rhea" id="RHEA-COMP:9863"/>
        <dbReference type="Rhea" id="RHEA-COMP:11604"/>
        <dbReference type="ChEBI" id="CHEBI:15378"/>
        <dbReference type="ChEBI" id="CHEBI:29999"/>
        <dbReference type="ChEBI" id="CHEBI:30616"/>
        <dbReference type="ChEBI" id="CHEBI:83421"/>
        <dbReference type="ChEBI" id="CHEBI:456216"/>
        <dbReference type="EC" id="2.7.11.1"/>
    </reaction>
</comment>
<evidence type="ECO:0000256" key="11">
    <source>
        <dbReference type="ARBA" id="ARBA00023136"/>
    </source>
</evidence>
<dbReference type="InterPro" id="IPR011009">
    <property type="entry name" value="Kinase-like_dom_sf"/>
</dbReference>
<evidence type="ECO:0000256" key="5">
    <source>
        <dbReference type="ARBA" id="ARBA00022679"/>
    </source>
</evidence>
<accession>A0ABQ9M9H4</accession>
<evidence type="ECO:0000256" key="4">
    <source>
        <dbReference type="ARBA" id="ARBA00022527"/>
    </source>
</evidence>
<protein>
    <recommendedName>
        <fullName evidence="2">non-specific serine/threonine protein kinase</fullName>
        <ecNumber evidence="2">2.7.11.1</ecNumber>
    </recommendedName>
</protein>
<evidence type="ECO:0000256" key="8">
    <source>
        <dbReference type="ARBA" id="ARBA00022777"/>
    </source>
</evidence>
<evidence type="ECO:0000256" key="14">
    <source>
        <dbReference type="PROSITE-ProRule" id="PRU10141"/>
    </source>
</evidence>
<evidence type="ECO:0000256" key="2">
    <source>
        <dbReference type="ARBA" id="ARBA00012513"/>
    </source>
</evidence>
<comment type="subcellular location">
    <subcellularLocation>
        <location evidence="1">Cell membrane</location>
        <topology evidence="1">Single-pass membrane protein</topology>
    </subcellularLocation>
</comment>
<keyword evidence="4" id="KW-0723">Serine/threonine-protein kinase</keyword>
<evidence type="ECO:0000313" key="16">
    <source>
        <dbReference type="EMBL" id="KAJ9176941.1"/>
    </source>
</evidence>